<name>A0ABS1BUC0_9NEIS</name>
<gene>
    <name evidence="4" type="ORF">JDW22_09980</name>
</gene>
<keyword evidence="1 4" id="KW-0489">Methyltransferase</keyword>
<dbReference type="Gene3D" id="3.40.50.150">
    <property type="entry name" value="Vaccinia Virus protein VP39"/>
    <property type="match status" value="1"/>
</dbReference>
<protein>
    <submittedName>
        <fullName evidence="4">Class I SAM-dependent methyltransferase</fullName>
    </submittedName>
</protein>
<dbReference type="InterPro" id="IPR002052">
    <property type="entry name" value="DNA_methylase_N6_adenine_CS"/>
</dbReference>
<evidence type="ECO:0000313" key="5">
    <source>
        <dbReference type="Proteomes" id="UP000614058"/>
    </source>
</evidence>
<feature type="domain" description="Methyltransferase small" evidence="3">
    <location>
        <begin position="160"/>
        <end position="299"/>
    </location>
</feature>
<evidence type="ECO:0000256" key="2">
    <source>
        <dbReference type="ARBA" id="ARBA00022691"/>
    </source>
</evidence>
<proteinExistence type="predicted"/>
<dbReference type="SUPFAM" id="SSF53335">
    <property type="entry name" value="S-adenosyl-L-methionine-dependent methyltransferases"/>
    <property type="match status" value="1"/>
</dbReference>
<keyword evidence="2" id="KW-0949">S-adenosyl-L-methionine</keyword>
<evidence type="ECO:0000259" key="3">
    <source>
        <dbReference type="Pfam" id="PF05175"/>
    </source>
</evidence>
<dbReference type="GO" id="GO:0032259">
    <property type="term" value="P:methylation"/>
    <property type="evidence" value="ECO:0007669"/>
    <property type="project" value="UniProtKB-KW"/>
</dbReference>
<dbReference type="GO" id="GO:0008168">
    <property type="term" value="F:methyltransferase activity"/>
    <property type="evidence" value="ECO:0007669"/>
    <property type="project" value="UniProtKB-KW"/>
</dbReference>
<dbReference type="PROSITE" id="PS00092">
    <property type="entry name" value="N6_MTASE"/>
    <property type="match status" value="1"/>
</dbReference>
<keyword evidence="5" id="KW-1185">Reference proteome</keyword>
<keyword evidence="1 4" id="KW-0808">Transferase</keyword>
<evidence type="ECO:0000313" key="4">
    <source>
        <dbReference type="EMBL" id="MBK0396890.1"/>
    </source>
</evidence>
<dbReference type="CDD" id="cd02440">
    <property type="entry name" value="AdoMet_MTases"/>
    <property type="match status" value="1"/>
</dbReference>
<dbReference type="InterPro" id="IPR050320">
    <property type="entry name" value="N5-glutamine_MTase"/>
</dbReference>
<reference evidence="4 5" key="1">
    <citation type="journal article" date="2021" name="Pathogens">
        <title>Isolation and Characterization of Kingella bonacorsii sp. nov., A Novel Kingella Species Detected in a Stable Periodontitis Subject.</title>
        <authorList>
            <person name="Antezack A."/>
            <person name="Boxberger M."/>
            <person name="Rolland C."/>
            <person name="Monnet-Corti V."/>
            <person name="La Scola B."/>
        </authorList>
    </citation>
    <scope>NUCLEOTIDE SEQUENCE [LARGE SCALE GENOMIC DNA]</scope>
    <source>
        <strain evidence="4 5">Marseille-Q4569</strain>
    </source>
</reference>
<dbReference type="Pfam" id="PF05175">
    <property type="entry name" value="MTS"/>
    <property type="match status" value="1"/>
</dbReference>
<comment type="caution">
    <text evidence="4">The sequence shown here is derived from an EMBL/GenBank/DDBJ whole genome shotgun (WGS) entry which is preliminary data.</text>
</comment>
<sequence>MNYRNESTQSPPRDFVFVAEASASRIIQAARQSIATVWQGDYHNAKQVLVAIKKRVKPRPQAEAPAHADPASAFHQYRLAQSQASRLANALCVEIGAGFALDLPRAPDVQAALRDVYGVENTEPFVLPLAQLLGFIGAHEWHQKGVTIPELGGAIHVPFGVFSPIRGEYLSLIAQAKLPANARTALDVGTGSGVIAALLAQRGVPRIIATDTNPRAISCAQANIARLGFAPQINVLQQDLFGGHTADLIVCNPPWLPAKPTSAVETALYDPKHAMLHAFLRGAAAHLAQGGQVWLVMSNLAELLGLRGAHDLANWFAQYGWRVVGSLKTTPQHRKASDRSDPLAFARQREITTLYILERA</sequence>
<dbReference type="InterPro" id="IPR029063">
    <property type="entry name" value="SAM-dependent_MTases_sf"/>
</dbReference>
<dbReference type="RefSeq" id="WP_200522934.1">
    <property type="nucleotide sequence ID" value="NZ_JAEHNZ010000003.1"/>
</dbReference>
<evidence type="ECO:0000256" key="1">
    <source>
        <dbReference type="ARBA" id="ARBA00022603"/>
    </source>
</evidence>
<dbReference type="Proteomes" id="UP000614058">
    <property type="component" value="Unassembled WGS sequence"/>
</dbReference>
<organism evidence="4 5">
    <name type="scientific">Kingella bonacorsii</name>
    <dbReference type="NCBI Taxonomy" id="2796361"/>
    <lineage>
        <taxon>Bacteria</taxon>
        <taxon>Pseudomonadati</taxon>
        <taxon>Pseudomonadota</taxon>
        <taxon>Betaproteobacteria</taxon>
        <taxon>Neisseriales</taxon>
        <taxon>Neisseriaceae</taxon>
        <taxon>Kingella</taxon>
    </lineage>
</organism>
<accession>A0ABS1BUC0</accession>
<dbReference type="EMBL" id="JAEHNZ010000003">
    <property type="protein sequence ID" value="MBK0396890.1"/>
    <property type="molecule type" value="Genomic_DNA"/>
</dbReference>
<dbReference type="PANTHER" id="PTHR18895:SF74">
    <property type="entry name" value="MTRF1L RELEASE FACTOR GLUTAMINE METHYLTRANSFERASE"/>
    <property type="match status" value="1"/>
</dbReference>
<dbReference type="PANTHER" id="PTHR18895">
    <property type="entry name" value="HEMK METHYLTRANSFERASE"/>
    <property type="match status" value="1"/>
</dbReference>
<dbReference type="InterPro" id="IPR007848">
    <property type="entry name" value="Small_mtfrase_dom"/>
</dbReference>